<protein>
    <submittedName>
        <fullName evidence="2">N-acetyltransferase</fullName>
    </submittedName>
</protein>
<reference evidence="2 3" key="1">
    <citation type="submission" date="2019-03" db="EMBL/GenBank/DDBJ databases">
        <title>Draft genome sequences of novel Actinobacteria.</title>
        <authorList>
            <person name="Sahin N."/>
            <person name="Ay H."/>
            <person name="Saygin H."/>
        </authorList>
    </citation>
    <scope>NUCLEOTIDE SEQUENCE [LARGE SCALE GENOMIC DNA]</scope>
    <source>
        <strain evidence="2 3">6K102</strain>
    </source>
</reference>
<dbReference type="GO" id="GO:1990189">
    <property type="term" value="F:protein N-terminal-serine acetyltransferase activity"/>
    <property type="evidence" value="ECO:0007669"/>
    <property type="project" value="TreeGrafter"/>
</dbReference>
<organism evidence="2 3">
    <name type="scientific">Nonomuraea mesophila</name>
    <dbReference type="NCBI Taxonomy" id="2530382"/>
    <lineage>
        <taxon>Bacteria</taxon>
        <taxon>Bacillati</taxon>
        <taxon>Actinomycetota</taxon>
        <taxon>Actinomycetes</taxon>
        <taxon>Streptosporangiales</taxon>
        <taxon>Streptosporangiaceae</taxon>
        <taxon>Nonomuraea</taxon>
    </lineage>
</organism>
<dbReference type="Proteomes" id="UP000295136">
    <property type="component" value="Unassembled WGS sequence"/>
</dbReference>
<accession>A0A4V2ZBG5</accession>
<dbReference type="GO" id="GO:0005737">
    <property type="term" value="C:cytoplasm"/>
    <property type="evidence" value="ECO:0007669"/>
    <property type="project" value="TreeGrafter"/>
</dbReference>
<evidence type="ECO:0000313" key="2">
    <source>
        <dbReference type="EMBL" id="TDE57205.1"/>
    </source>
</evidence>
<dbReference type="SUPFAM" id="SSF55729">
    <property type="entry name" value="Acyl-CoA N-acyltransferases (Nat)"/>
    <property type="match status" value="1"/>
</dbReference>
<dbReference type="GO" id="GO:0008999">
    <property type="term" value="F:protein-N-terminal-alanine acetyltransferase activity"/>
    <property type="evidence" value="ECO:0007669"/>
    <property type="project" value="TreeGrafter"/>
</dbReference>
<sequence>MIGGQYGEPPESDDEERRVDLIETPRVVLRPLRVEHAGEMAAVLSDPALHAFTGGAPLTAQELRARYERLVAGPPGWRNWVVWSREDERLVGYVQATIEDGSAEIAWVIGTPWQGRGLASAAAKALAGWLAGQRIGTVVAHIHPGHAASAAVATAAGLRPTGRWHDGEMRWEREAASDG</sequence>
<feature type="domain" description="N-acetyltransferase" evidence="1">
    <location>
        <begin position="27"/>
        <end position="176"/>
    </location>
</feature>
<dbReference type="InterPro" id="IPR051908">
    <property type="entry name" value="Ribosomal_N-acetyltransferase"/>
</dbReference>
<evidence type="ECO:0000313" key="3">
    <source>
        <dbReference type="Proteomes" id="UP000295136"/>
    </source>
</evidence>
<evidence type="ECO:0000259" key="1">
    <source>
        <dbReference type="PROSITE" id="PS51186"/>
    </source>
</evidence>
<dbReference type="InterPro" id="IPR000182">
    <property type="entry name" value="GNAT_dom"/>
</dbReference>
<dbReference type="Gene3D" id="3.40.630.30">
    <property type="match status" value="1"/>
</dbReference>
<name>A0A4V2ZBG5_9ACTN</name>
<proteinExistence type="predicted"/>
<dbReference type="PROSITE" id="PS51186">
    <property type="entry name" value="GNAT"/>
    <property type="match status" value="1"/>
</dbReference>
<keyword evidence="3" id="KW-1185">Reference proteome</keyword>
<comment type="caution">
    <text evidence="2">The sequence shown here is derived from an EMBL/GenBank/DDBJ whole genome shotgun (WGS) entry which is preliminary data.</text>
</comment>
<gene>
    <name evidence="2" type="ORF">E1295_08775</name>
</gene>
<dbReference type="AlphaFoldDB" id="A0A4V2ZBG5"/>
<dbReference type="PANTHER" id="PTHR43441">
    <property type="entry name" value="RIBOSOMAL-PROTEIN-SERINE ACETYLTRANSFERASE"/>
    <property type="match status" value="1"/>
</dbReference>
<dbReference type="InterPro" id="IPR016181">
    <property type="entry name" value="Acyl_CoA_acyltransferase"/>
</dbReference>
<keyword evidence="2" id="KW-0808">Transferase</keyword>
<dbReference type="Pfam" id="PF13302">
    <property type="entry name" value="Acetyltransf_3"/>
    <property type="match status" value="1"/>
</dbReference>
<dbReference type="PANTHER" id="PTHR43441:SF10">
    <property type="entry name" value="ACETYLTRANSFERASE"/>
    <property type="match status" value="1"/>
</dbReference>
<dbReference type="EMBL" id="SMLD01000015">
    <property type="protein sequence ID" value="TDE57205.1"/>
    <property type="molecule type" value="Genomic_DNA"/>
</dbReference>